<evidence type="ECO:0000313" key="3">
    <source>
        <dbReference type="Proteomes" id="UP000700706"/>
    </source>
</evidence>
<keyword evidence="1" id="KW-0472">Membrane</keyword>
<feature type="transmembrane region" description="Helical" evidence="1">
    <location>
        <begin position="33"/>
        <end position="54"/>
    </location>
</feature>
<accession>A0A952KHT7</accession>
<feature type="transmembrane region" description="Helical" evidence="1">
    <location>
        <begin position="60"/>
        <end position="80"/>
    </location>
</feature>
<keyword evidence="1" id="KW-0812">Transmembrane</keyword>
<protein>
    <recommendedName>
        <fullName evidence="4">DUF3329 domain-containing protein</fullName>
    </recommendedName>
</protein>
<reference evidence="2" key="1">
    <citation type="submission" date="2020-06" db="EMBL/GenBank/DDBJ databases">
        <title>Stable isotope informed genome-resolved metagenomics uncovers potential trophic interactions in rhizosphere soil.</title>
        <authorList>
            <person name="Starr E.P."/>
            <person name="Shi S."/>
            <person name="Blazewicz S.J."/>
            <person name="Koch B.J."/>
            <person name="Probst A.J."/>
            <person name="Hungate B.A."/>
            <person name="Pett-Ridge J."/>
            <person name="Firestone M.K."/>
            <person name="Banfield J.F."/>
        </authorList>
    </citation>
    <scope>NUCLEOTIDE SEQUENCE</scope>
    <source>
        <strain evidence="2">YM_69_17</strain>
    </source>
</reference>
<dbReference type="Proteomes" id="UP000700706">
    <property type="component" value="Unassembled WGS sequence"/>
</dbReference>
<evidence type="ECO:0000256" key="1">
    <source>
        <dbReference type="SAM" id="Phobius"/>
    </source>
</evidence>
<evidence type="ECO:0000313" key="2">
    <source>
        <dbReference type="EMBL" id="MBW8728780.1"/>
    </source>
</evidence>
<organism evidence="2 3">
    <name type="scientific">Inquilinus limosus</name>
    <dbReference type="NCBI Taxonomy" id="171674"/>
    <lineage>
        <taxon>Bacteria</taxon>
        <taxon>Pseudomonadati</taxon>
        <taxon>Pseudomonadota</taxon>
        <taxon>Alphaproteobacteria</taxon>
        <taxon>Rhodospirillales</taxon>
        <taxon>Rhodospirillaceae</taxon>
        <taxon>Inquilinus</taxon>
    </lineage>
</organism>
<gene>
    <name evidence="2" type="ORF">JF625_26985</name>
</gene>
<keyword evidence="1" id="KW-1133">Transmembrane helix</keyword>
<evidence type="ECO:0008006" key="4">
    <source>
        <dbReference type="Google" id="ProtNLM"/>
    </source>
</evidence>
<sequence>MRGTLHATLAAPALPDALETMPTPQAHPWLEPLWVRLLIVVLLIAALAAEFLWLGDQLWLFLWGAALVYAIWDFFLRGVYGKPKA</sequence>
<comment type="caution">
    <text evidence="2">The sequence shown here is derived from an EMBL/GenBank/DDBJ whole genome shotgun (WGS) entry which is preliminary data.</text>
</comment>
<dbReference type="AlphaFoldDB" id="A0A952KHT7"/>
<proteinExistence type="predicted"/>
<dbReference type="EMBL" id="JAEKLZ010000452">
    <property type="protein sequence ID" value="MBW8728780.1"/>
    <property type="molecule type" value="Genomic_DNA"/>
</dbReference>
<name>A0A952KHT7_9PROT</name>